<dbReference type="GeneID" id="9806660"/>
<dbReference type="Proteomes" id="UP000008281">
    <property type="component" value="Unassembled WGS sequence"/>
</dbReference>
<proteinExistence type="predicted"/>
<evidence type="ECO:0000313" key="1">
    <source>
        <dbReference type="EMBL" id="EFO94342.1"/>
    </source>
</evidence>
<dbReference type="AlphaFoldDB" id="E3M8E7"/>
<evidence type="ECO:0000313" key="2">
    <source>
        <dbReference type="Proteomes" id="UP000008281"/>
    </source>
</evidence>
<dbReference type="HOGENOM" id="CLU_2111164_0_0_1"/>
<name>E3M8E7_CAERE</name>
<keyword evidence="2" id="KW-1185">Reference proteome</keyword>
<gene>
    <name evidence="1" type="ORF">CRE_13363</name>
</gene>
<dbReference type="EMBL" id="DS268428">
    <property type="protein sequence ID" value="EFO94342.1"/>
    <property type="molecule type" value="Genomic_DNA"/>
</dbReference>
<dbReference type="KEGG" id="crq:GCK72_008845"/>
<dbReference type="RefSeq" id="XP_003107521.2">
    <property type="nucleotide sequence ID" value="XM_003107473.2"/>
</dbReference>
<protein>
    <submittedName>
        <fullName evidence="1">Uncharacterized protein</fullName>
    </submittedName>
</protein>
<sequence length="115" mass="14004">MRPWNAIHVPVCKICPWDIHNREECTEHYEENEKERARLEHIEEIEEIRYVITFEDWRNALWGEPLAVPKEENKTKKKFGKIWGKIKTKCRKIINKLFHVFRYLLGTVETRLLLC</sequence>
<reference evidence="1" key="1">
    <citation type="submission" date="2007-07" db="EMBL/GenBank/DDBJ databases">
        <title>PCAP assembly of the Caenorhabditis remanei genome.</title>
        <authorList>
            <consortium name="The Caenorhabditis remanei Sequencing Consortium"/>
            <person name="Wilson R.K."/>
        </authorList>
    </citation>
    <scope>NUCLEOTIDE SEQUENCE [LARGE SCALE GENOMIC DNA]</scope>
    <source>
        <strain evidence="1">PB4641</strain>
    </source>
</reference>
<accession>E3M8E7</accession>
<dbReference type="CTD" id="9806660"/>
<organism evidence="2">
    <name type="scientific">Caenorhabditis remanei</name>
    <name type="common">Caenorhabditis vulgaris</name>
    <dbReference type="NCBI Taxonomy" id="31234"/>
    <lineage>
        <taxon>Eukaryota</taxon>
        <taxon>Metazoa</taxon>
        <taxon>Ecdysozoa</taxon>
        <taxon>Nematoda</taxon>
        <taxon>Chromadorea</taxon>
        <taxon>Rhabditida</taxon>
        <taxon>Rhabditina</taxon>
        <taxon>Rhabditomorpha</taxon>
        <taxon>Rhabditoidea</taxon>
        <taxon>Rhabditidae</taxon>
        <taxon>Peloderinae</taxon>
        <taxon>Caenorhabditis</taxon>
    </lineage>
</organism>